<protein>
    <submittedName>
        <fullName evidence="1">Uncharacterized protein</fullName>
    </submittedName>
</protein>
<accession>X1QY86</accession>
<name>X1QY86_9ZZZZ</name>
<dbReference type="AlphaFoldDB" id="X1QY86"/>
<proteinExistence type="predicted"/>
<gene>
    <name evidence="1" type="ORF">S12H4_20088</name>
</gene>
<dbReference type="EMBL" id="BARW01010132">
    <property type="protein sequence ID" value="GAI73487.1"/>
    <property type="molecule type" value="Genomic_DNA"/>
</dbReference>
<comment type="caution">
    <text evidence="1">The sequence shown here is derived from an EMBL/GenBank/DDBJ whole genome shotgun (WGS) entry which is preliminary data.</text>
</comment>
<sequence>MNPVIPDTSPAIRKMLITGYRKMSPQQKLKRVSELTKAIQQLALARIRKQYGNISEQKQQLRLAALWLDRETMIRVFHWDPKSEGY</sequence>
<evidence type="ECO:0000313" key="1">
    <source>
        <dbReference type="EMBL" id="GAI73487.1"/>
    </source>
</evidence>
<organism evidence="1">
    <name type="scientific">marine sediment metagenome</name>
    <dbReference type="NCBI Taxonomy" id="412755"/>
    <lineage>
        <taxon>unclassified sequences</taxon>
        <taxon>metagenomes</taxon>
        <taxon>ecological metagenomes</taxon>
    </lineage>
</organism>
<reference evidence="1" key="1">
    <citation type="journal article" date="2014" name="Front. Microbiol.">
        <title>High frequency of phylogenetically diverse reductive dehalogenase-homologous genes in deep subseafloor sedimentary metagenomes.</title>
        <authorList>
            <person name="Kawai M."/>
            <person name="Futagami T."/>
            <person name="Toyoda A."/>
            <person name="Takaki Y."/>
            <person name="Nishi S."/>
            <person name="Hori S."/>
            <person name="Arai W."/>
            <person name="Tsubouchi T."/>
            <person name="Morono Y."/>
            <person name="Uchiyama I."/>
            <person name="Ito T."/>
            <person name="Fujiyama A."/>
            <person name="Inagaki F."/>
            <person name="Takami H."/>
        </authorList>
    </citation>
    <scope>NUCLEOTIDE SEQUENCE</scope>
    <source>
        <strain evidence="1">Expedition CK06-06</strain>
    </source>
</reference>